<dbReference type="InterPro" id="IPR046349">
    <property type="entry name" value="C1-like_sf"/>
</dbReference>
<dbReference type="SUPFAM" id="SSF48350">
    <property type="entry name" value="GTPase activation domain, GAP"/>
    <property type="match status" value="1"/>
</dbReference>
<dbReference type="PROSITE" id="PS00479">
    <property type="entry name" value="ZF_DAG_PE_1"/>
    <property type="match status" value="1"/>
</dbReference>
<feature type="domain" description="F-BAR" evidence="13">
    <location>
        <begin position="168"/>
        <end position="434"/>
    </location>
</feature>
<dbReference type="SUPFAM" id="SSF103657">
    <property type="entry name" value="BAR/IMD domain-like"/>
    <property type="match status" value="1"/>
</dbReference>
<dbReference type="GO" id="GO:0051056">
    <property type="term" value="P:regulation of small GTPase mediated signal transduction"/>
    <property type="evidence" value="ECO:0007669"/>
    <property type="project" value="UniProtKB-ARBA"/>
</dbReference>
<dbReference type="PANTHER" id="PTHR15228:SF7">
    <property type="entry name" value="RHO GTPASE-ACTIVATING PROTEIN 29"/>
    <property type="match status" value="1"/>
</dbReference>
<dbReference type="Ensembl" id="ENSCABT00000022230.1">
    <property type="protein sequence ID" value="ENSCABP00000020294.1"/>
    <property type="gene ID" value="ENSCABG00000014972.1"/>
</dbReference>
<dbReference type="SMART" id="SM00055">
    <property type="entry name" value="FCH"/>
    <property type="match status" value="1"/>
</dbReference>
<evidence type="ECO:0000256" key="4">
    <source>
        <dbReference type="ARBA" id="ARBA00022833"/>
    </source>
</evidence>
<dbReference type="Gene3D" id="1.20.1270.60">
    <property type="entry name" value="Arfaptin homology (AH) domain/BAR domain"/>
    <property type="match status" value="1"/>
</dbReference>
<dbReference type="GO" id="GO:0008270">
    <property type="term" value="F:zinc ion binding"/>
    <property type="evidence" value="ECO:0007669"/>
    <property type="project" value="UniProtKB-KW"/>
</dbReference>
<evidence type="ECO:0000313" key="15">
    <source>
        <dbReference type="Proteomes" id="UP000694404"/>
    </source>
</evidence>
<dbReference type="SMART" id="SM00324">
    <property type="entry name" value="RhoGAP"/>
    <property type="match status" value="1"/>
</dbReference>
<dbReference type="Pfam" id="PF24235">
    <property type="entry name" value="RHG29_45_N"/>
    <property type="match status" value="1"/>
</dbReference>
<evidence type="ECO:0000313" key="14">
    <source>
        <dbReference type="Ensembl" id="ENSCABP00000020294.1"/>
    </source>
</evidence>
<evidence type="ECO:0000259" key="12">
    <source>
        <dbReference type="PROSITE" id="PS50238"/>
    </source>
</evidence>
<keyword evidence="1" id="KW-0343">GTPase activation</keyword>
<proteinExistence type="predicted"/>
<dbReference type="Pfam" id="PF00620">
    <property type="entry name" value="RhoGAP"/>
    <property type="match status" value="1"/>
</dbReference>
<keyword evidence="2" id="KW-0479">Metal-binding</keyword>
<dbReference type="InterPro" id="IPR051025">
    <property type="entry name" value="RhoGAP"/>
</dbReference>
<organism evidence="14 15">
    <name type="scientific">Chelonoidis abingdonii</name>
    <name type="common">Abingdon island giant tortoise</name>
    <name type="synonym">Testudo abingdonii</name>
    <dbReference type="NCBI Taxonomy" id="106734"/>
    <lineage>
        <taxon>Eukaryota</taxon>
        <taxon>Metazoa</taxon>
        <taxon>Chordata</taxon>
        <taxon>Craniata</taxon>
        <taxon>Vertebrata</taxon>
        <taxon>Euteleostomi</taxon>
        <taxon>Archelosauria</taxon>
        <taxon>Testudinata</taxon>
        <taxon>Testudines</taxon>
        <taxon>Cryptodira</taxon>
        <taxon>Durocryptodira</taxon>
        <taxon>Testudinoidea</taxon>
        <taxon>Testudinidae</taxon>
        <taxon>Chelonoidis</taxon>
    </lineage>
</organism>
<feature type="domain" description="Phorbol-ester/DAG-type" evidence="11">
    <location>
        <begin position="573"/>
        <end position="618"/>
    </location>
</feature>
<feature type="compositionally biased region" description="Low complexity" evidence="10">
    <location>
        <begin position="492"/>
        <end position="513"/>
    </location>
</feature>
<dbReference type="SUPFAM" id="SSF57889">
    <property type="entry name" value="Cysteine-rich domain"/>
    <property type="match status" value="1"/>
</dbReference>
<reference evidence="14" key="2">
    <citation type="submission" date="2025-09" db="UniProtKB">
        <authorList>
            <consortium name="Ensembl"/>
        </authorList>
    </citation>
    <scope>IDENTIFICATION</scope>
</reference>
<evidence type="ECO:0000256" key="8">
    <source>
        <dbReference type="PROSITE-ProRule" id="PRU01077"/>
    </source>
</evidence>
<dbReference type="Proteomes" id="UP000694404">
    <property type="component" value="Unplaced"/>
</dbReference>
<feature type="domain" description="Rho-GAP" evidence="12">
    <location>
        <begin position="632"/>
        <end position="847"/>
    </location>
</feature>
<evidence type="ECO:0000256" key="3">
    <source>
        <dbReference type="ARBA" id="ARBA00022771"/>
    </source>
</evidence>
<dbReference type="CDD" id="cd20816">
    <property type="entry name" value="C1_GMIP-like"/>
    <property type="match status" value="1"/>
</dbReference>
<dbReference type="PANTHER" id="PTHR15228">
    <property type="entry name" value="SPERMATHECAL PHYSIOLOGY VARIANT"/>
    <property type="match status" value="1"/>
</dbReference>
<feature type="coiled-coil region" evidence="9">
    <location>
        <begin position="333"/>
        <end position="361"/>
    </location>
</feature>
<evidence type="ECO:0000256" key="5">
    <source>
        <dbReference type="ARBA" id="ARBA00023054"/>
    </source>
</evidence>
<feature type="region of interest" description="Disordered" evidence="10">
    <location>
        <begin position="900"/>
        <end position="926"/>
    </location>
</feature>
<dbReference type="PROSITE" id="PS50238">
    <property type="entry name" value="RHOGAP"/>
    <property type="match status" value="1"/>
</dbReference>
<dbReference type="InterPro" id="IPR000198">
    <property type="entry name" value="RhoGAP_dom"/>
</dbReference>
<dbReference type="FunFam" id="1.10.555.10:FF:000016">
    <property type="entry name" value="Rho GTPase activating protein 29"/>
    <property type="match status" value="1"/>
</dbReference>
<dbReference type="InterPro" id="IPR057028">
    <property type="entry name" value="RHG29_45_N"/>
</dbReference>
<keyword evidence="5 8" id="KW-0175">Coiled coil</keyword>
<evidence type="ECO:0000256" key="6">
    <source>
        <dbReference type="ARBA" id="ARBA00040783"/>
    </source>
</evidence>
<evidence type="ECO:0000256" key="10">
    <source>
        <dbReference type="SAM" id="MobiDB-lite"/>
    </source>
</evidence>
<dbReference type="GO" id="GO:0005829">
    <property type="term" value="C:cytosol"/>
    <property type="evidence" value="ECO:0007669"/>
    <property type="project" value="UniProtKB-ARBA"/>
</dbReference>
<dbReference type="GO" id="GO:0007165">
    <property type="term" value="P:signal transduction"/>
    <property type="evidence" value="ECO:0007669"/>
    <property type="project" value="InterPro"/>
</dbReference>
<dbReference type="InterPro" id="IPR027267">
    <property type="entry name" value="AH/BAR_dom_sf"/>
</dbReference>
<sequence length="1216" mass="135508">QDKAYRLPSCTTSICGKSNSLSSISSNSDCYDSPVVDPEYIMQLVNDVRKFADVLLYLKEAILSEGCLHHVVHERLGELLRVLKAVIHKHQTLNSVDILSAAGTVIAKVKAVNFKEVNEENKRELFSEIFSSIETLAFTFGNVVSDFLMGDVDNGSSLGLPVSHRSRVEVDSMLLRNDSGIESALSYAKAWSKYAKDVVVWIEKKLSLEVECAKNLAKMAETAKAIVGPQDYMPFQSIFINAFHNDIENSQLWQKTAAALQTNKFVQPLVGRKNELDKQRKDIKELWQREQKKMVELEATLRKAKLLYLQRQEEYEKAKSSTIRAEEEHLSTNSSLVKDVSKQLEKKRKLEEEALQKVRALFAYSKKVEEKRNDLESFKSDTLTQLRELVFQCDLTLKAATVNLFQMQHAQVVSLPVNCQTLCENAKLYDPGQQYLEFVKSLPKEDIPIESGSFEIQSSEVDGLTVLFFKAVRGPPPFRSWSVGNQSGGMCSDSESAGGSSESRSMDSPSASPADFKRRLPRTPSTGTMSSADDLDEREPPSPSDCGLNDLTSEIASSPGPFRNTLLSKAAQTHKLRKLRAPSKCRECDSLVVFHGAECEECSLTCHKKCLETLAIQCGHKKLHGRLHLFGVEFAQAAKNVPGGIPFIIKKCTSEIESRALNVKGIYRVNGAKSRVEKLCQAFENGKDLVELSELYAHDISNVLKLYLRQLPEPLILFRLYNEFIGLAKESQNVNEELDMKQTSPRSKKRQSVCIELNRIIIKMKDLLKQLPIPNYNTLQYLIGHLHRVTEQSDENKMSASNLGIIFGPTLIRPRQTDAAVSLSSLVDYPYQARVVELLITHYEKIFDVLLQPLSTAIQSEENAAPFKTASSTGESEPQQQRKSLIAVKEGILLIPSESKASETASSFEQLDDSKNTREISDASVTDKDNEPCLALAEDGCKVNNLLPIKPSRQITKVQLRSPRTKPVIRPVSLPVDRMLPACVLNERNSGNIAVLSPEKLGRSPTIEEVSETKALPAVNACCRLSCYDTQTLRKTWDKQYKQYDMTPRTAMIMTNIPQENRAHESGNASALSSSYSIGNNSVNAILPNKPCTVPVRSVRMTAEGNGPDSNLLAAFRPPRTLQPPPGTFYKPPSNNKAEQNVPNACAAASASSVLAQDNTVKRIRNSALVSGAPGQHANQQKMSLEDLHPVDLKPTYKRLRPKRMQELEHREAHFV</sequence>
<dbReference type="InterPro" id="IPR054713">
    <property type="entry name" value="GMIP/FCHO2-like_FCH"/>
</dbReference>
<dbReference type="InterPro" id="IPR031160">
    <property type="entry name" value="F_BAR_dom"/>
</dbReference>
<evidence type="ECO:0000256" key="7">
    <source>
        <dbReference type="ARBA" id="ARBA00042921"/>
    </source>
</evidence>
<evidence type="ECO:0000259" key="13">
    <source>
        <dbReference type="PROSITE" id="PS51741"/>
    </source>
</evidence>
<dbReference type="InterPro" id="IPR002219">
    <property type="entry name" value="PKC_DAG/PE"/>
</dbReference>
<dbReference type="OMA" id="FRPWGSA"/>
<dbReference type="GO" id="GO:0030165">
    <property type="term" value="F:PDZ domain binding"/>
    <property type="evidence" value="ECO:0007669"/>
    <property type="project" value="Ensembl"/>
</dbReference>
<keyword evidence="4" id="KW-0862">Zinc</keyword>
<dbReference type="Pfam" id="PF00130">
    <property type="entry name" value="C1_1"/>
    <property type="match status" value="1"/>
</dbReference>
<keyword evidence="15" id="KW-1185">Reference proteome</keyword>
<evidence type="ECO:0000259" key="11">
    <source>
        <dbReference type="PROSITE" id="PS50081"/>
    </source>
</evidence>
<dbReference type="InterPro" id="IPR008936">
    <property type="entry name" value="Rho_GTPase_activation_prot"/>
</dbReference>
<protein>
    <recommendedName>
        <fullName evidence="6">Rho GTPase-activating protein 29</fullName>
    </recommendedName>
    <alternativeName>
        <fullName evidence="7">Rho-type GTPase-activating protein 29</fullName>
    </alternativeName>
</protein>
<dbReference type="InterPro" id="IPR001060">
    <property type="entry name" value="FCH_dom"/>
</dbReference>
<keyword evidence="3" id="KW-0863">Zinc-finger</keyword>
<dbReference type="GeneTree" id="ENSGT00950000183110"/>
<dbReference type="CDD" id="cd04378">
    <property type="entry name" value="RhoGAP_GMIP_PARG1"/>
    <property type="match status" value="1"/>
</dbReference>
<evidence type="ECO:0000256" key="1">
    <source>
        <dbReference type="ARBA" id="ARBA00022468"/>
    </source>
</evidence>
<name>A0A8C0HCC9_CHEAB</name>
<dbReference type="GO" id="GO:0032991">
    <property type="term" value="C:protein-containing complex"/>
    <property type="evidence" value="ECO:0007669"/>
    <property type="project" value="Ensembl"/>
</dbReference>
<evidence type="ECO:0000256" key="9">
    <source>
        <dbReference type="SAM" id="Coils"/>
    </source>
</evidence>
<evidence type="ECO:0000256" key="2">
    <source>
        <dbReference type="ARBA" id="ARBA00022723"/>
    </source>
</evidence>
<dbReference type="PROSITE" id="PS50081">
    <property type="entry name" value="ZF_DAG_PE_2"/>
    <property type="match status" value="1"/>
</dbReference>
<dbReference type="GO" id="GO:0005096">
    <property type="term" value="F:GTPase activator activity"/>
    <property type="evidence" value="ECO:0007669"/>
    <property type="project" value="UniProtKB-KW"/>
</dbReference>
<feature type="compositionally biased region" description="Basic and acidic residues" evidence="10">
    <location>
        <begin position="912"/>
        <end position="926"/>
    </location>
</feature>
<feature type="region of interest" description="Disordered" evidence="10">
    <location>
        <begin position="480"/>
        <end position="564"/>
    </location>
</feature>
<dbReference type="Gene3D" id="1.10.555.10">
    <property type="entry name" value="Rho GTPase activation protein"/>
    <property type="match status" value="1"/>
</dbReference>
<dbReference type="SMART" id="SM00109">
    <property type="entry name" value="C1"/>
    <property type="match status" value="1"/>
</dbReference>
<reference evidence="14" key="1">
    <citation type="submission" date="2025-08" db="UniProtKB">
        <authorList>
            <consortium name="Ensembl"/>
        </authorList>
    </citation>
    <scope>IDENTIFICATION</scope>
</reference>
<dbReference type="Pfam" id="PF22699">
    <property type="entry name" value="GMIP-like_FCH"/>
    <property type="match status" value="1"/>
</dbReference>
<dbReference type="AlphaFoldDB" id="A0A8C0HCC9"/>
<accession>A0A8C0HCC9</accession>
<gene>
    <name evidence="14" type="primary">ARHGAP29</name>
</gene>
<dbReference type="PROSITE" id="PS51741">
    <property type="entry name" value="F_BAR"/>
    <property type="match status" value="1"/>
</dbReference>